<dbReference type="Proteomes" id="UP000092666">
    <property type="component" value="Unassembled WGS sequence"/>
</dbReference>
<evidence type="ECO:0000313" key="3">
    <source>
        <dbReference type="Proteomes" id="UP000092666"/>
    </source>
</evidence>
<feature type="chain" id="PRO_5008627238" evidence="1">
    <location>
        <begin position="22"/>
        <end position="249"/>
    </location>
</feature>
<keyword evidence="3" id="KW-1185">Reference proteome</keyword>
<proteinExistence type="predicted"/>
<feature type="signal peptide" evidence="1">
    <location>
        <begin position="1"/>
        <end position="21"/>
    </location>
</feature>
<gene>
    <name evidence="2" type="ORF">I316_05132</name>
</gene>
<evidence type="ECO:0000256" key="1">
    <source>
        <dbReference type="SAM" id="SignalP"/>
    </source>
</evidence>
<evidence type="ECO:0000313" key="2">
    <source>
        <dbReference type="EMBL" id="OCF33087.1"/>
    </source>
</evidence>
<keyword evidence="1" id="KW-0732">Signal</keyword>
<reference evidence="2 3" key="1">
    <citation type="submission" date="2013-07" db="EMBL/GenBank/DDBJ databases">
        <title>The Genome Sequence of Cryptococcus heveanensis BCC8398.</title>
        <authorList>
            <consortium name="The Broad Institute Genome Sequencing Platform"/>
            <person name="Cuomo C."/>
            <person name="Litvintseva A."/>
            <person name="Chen Y."/>
            <person name="Heitman J."/>
            <person name="Sun S."/>
            <person name="Springer D."/>
            <person name="Dromer F."/>
            <person name="Young S.K."/>
            <person name="Zeng Q."/>
            <person name="Gargeya S."/>
            <person name="Fitzgerald M."/>
            <person name="Abouelleil A."/>
            <person name="Alvarado L."/>
            <person name="Berlin A.M."/>
            <person name="Chapman S.B."/>
            <person name="Dewar J."/>
            <person name="Goldberg J."/>
            <person name="Griggs A."/>
            <person name="Gujja S."/>
            <person name="Hansen M."/>
            <person name="Howarth C."/>
            <person name="Imamovic A."/>
            <person name="Larimer J."/>
            <person name="McCowan C."/>
            <person name="Murphy C."/>
            <person name="Pearson M."/>
            <person name="Priest M."/>
            <person name="Roberts A."/>
            <person name="Saif S."/>
            <person name="Shea T."/>
            <person name="Sykes S."/>
            <person name="Wortman J."/>
            <person name="Nusbaum C."/>
            <person name="Birren B."/>
        </authorList>
    </citation>
    <scope>NUCLEOTIDE SEQUENCE [LARGE SCALE GENOMIC DNA]</scope>
    <source>
        <strain evidence="2 3">BCC8398</strain>
    </source>
</reference>
<reference evidence="3" key="2">
    <citation type="submission" date="2013-12" db="EMBL/GenBank/DDBJ databases">
        <title>Evolution of pathogenesis and genome organization in the Tremellales.</title>
        <authorList>
            <person name="Cuomo C."/>
            <person name="Litvintseva A."/>
            <person name="Heitman J."/>
            <person name="Chen Y."/>
            <person name="Sun S."/>
            <person name="Springer D."/>
            <person name="Dromer F."/>
            <person name="Young S."/>
            <person name="Zeng Q."/>
            <person name="Chapman S."/>
            <person name="Gujja S."/>
            <person name="Saif S."/>
            <person name="Birren B."/>
        </authorList>
    </citation>
    <scope>NUCLEOTIDE SEQUENCE [LARGE SCALE GENOMIC DNA]</scope>
    <source>
        <strain evidence="3">BCC8398</strain>
    </source>
</reference>
<dbReference type="EMBL" id="KV700127">
    <property type="protein sequence ID" value="OCF33087.1"/>
    <property type="molecule type" value="Genomic_DNA"/>
</dbReference>
<sequence>MVLGILSAIAACPAIVGTTEAVRQGQKAQAKDRHRGQKTNLVIKLPAPNAYSRKFEGALVVLKDNKLYVQHPESKFPPGSVHPFAGYYLPYPSNQSKWIGAGYKGEGLVSTINDENHLNWVYVDRRTHEAKYGVRADAEANCTGPWDCTEVDKRLIFEGWEGFILVQEDEKEDLWCLYFDRFDDGLSSEGRIGDFEATGSPRRMLEVQLVRQEMPKDFDMAQEERVERLRALAGKQKEQQENGLVNGGS</sequence>
<name>A0A1B9GPZ8_9TREE</name>
<protein>
    <submittedName>
        <fullName evidence="2">Uncharacterized protein</fullName>
    </submittedName>
</protein>
<organism evidence="2 3">
    <name type="scientific">Kwoniella heveanensis BCC8398</name>
    <dbReference type="NCBI Taxonomy" id="1296120"/>
    <lineage>
        <taxon>Eukaryota</taxon>
        <taxon>Fungi</taxon>
        <taxon>Dikarya</taxon>
        <taxon>Basidiomycota</taxon>
        <taxon>Agaricomycotina</taxon>
        <taxon>Tremellomycetes</taxon>
        <taxon>Tremellales</taxon>
        <taxon>Cryptococcaceae</taxon>
        <taxon>Kwoniella</taxon>
    </lineage>
</organism>
<dbReference type="PANTHER" id="PTHR38049">
    <property type="entry name" value="RICIN B LECTIN DOMAIN-CONTAINING PROTEIN"/>
    <property type="match status" value="1"/>
</dbReference>
<accession>A0A1B9GPZ8</accession>
<dbReference type="AlphaFoldDB" id="A0A1B9GPZ8"/>
<dbReference type="PANTHER" id="PTHR38049:SF2">
    <property type="entry name" value="RICIN B LECTIN DOMAIN-CONTAINING PROTEIN"/>
    <property type="match status" value="1"/>
</dbReference>
<dbReference type="OrthoDB" id="3928002at2759"/>